<name>Q2UA93_ASPOR</name>
<protein>
    <submittedName>
        <fullName evidence="4">DNA, SC102</fullName>
    </submittedName>
</protein>
<dbReference type="Gene3D" id="3.90.25.10">
    <property type="entry name" value="UDP-galactose 4-epimerase, domain 1"/>
    <property type="match status" value="1"/>
</dbReference>
<dbReference type="RefSeq" id="XP_023091843.1">
    <property type="nucleotide sequence ID" value="XM_023236793.1"/>
</dbReference>
<dbReference type="InterPro" id="IPR051164">
    <property type="entry name" value="NmrA-like_oxidored"/>
</dbReference>
<dbReference type="PANTHER" id="PTHR42748">
    <property type="entry name" value="NITROGEN METABOLITE REPRESSION PROTEIN NMRA FAMILY MEMBER"/>
    <property type="match status" value="1"/>
</dbReference>
<dbReference type="STRING" id="510516.Q2UA93"/>
<dbReference type="InterPro" id="IPR008030">
    <property type="entry name" value="NmrA-like"/>
</dbReference>
<evidence type="ECO:0000256" key="2">
    <source>
        <dbReference type="ARBA" id="ARBA00022857"/>
    </source>
</evidence>
<evidence type="ECO:0000256" key="1">
    <source>
        <dbReference type="ARBA" id="ARBA00006328"/>
    </source>
</evidence>
<comment type="similarity">
    <text evidence="1">Belongs to the NmrA-type oxidoreductase family.</text>
</comment>
<accession>Q2UA93</accession>
<dbReference type="GO" id="GO:0005634">
    <property type="term" value="C:nucleus"/>
    <property type="evidence" value="ECO:0007669"/>
    <property type="project" value="TreeGrafter"/>
</dbReference>
<dbReference type="PANTHER" id="PTHR42748:SF5">
    <property type="entry name" value="NITROGEN METABOLITE REPRESSION PROTEIN NMRA"/>
    <property type="match status" value="1"/>
</dbReference>
<dbReference type="EMBL" id="BA000052">
    <property type="protein sequence ID" value="BAE61522.1"/>
    <property type="molecule type" value="Genomic_DNA"/>
</dbReference>
<feature type="domain" description="NmrA-like" evidence="3">
    <location>
        <begin position="79"/>
        <end position="409"/>
    </location>
</feature>
<dbReference type="SUPFAM" id="SSF51735">
    <property type="entry name" value="NAD(P)-binding Rossmann-fold domains"/>
    <property type="match status" value="1"/>
</dbReference>
<sequence length="426" mass="47232">MNHNLLQIFCRTFFIGLSRLSTCVLFYPAISSLPSNNRRRGFPKVAFAYYGTSVSPRFISPSSPSRPLLFSVSPRMTQQKTIAVVNATGRQAASLIRVASAVGHHVRAQVHSLKGIIAEELESLLNVTLFQGPLLNNIPLMDTLFQGANLAFINTTSQSGDEVAIGRALADAAKRAGTIQHYIYSSMPDHSVYGPWLPVPLWAPKFTVENYIRQLGLPATFVYAGIYNNNFTSLPYPLFQMELMPDGSFEWHAPFDPDTPLPWLDAEHDVGPALLQIFKDGPKKWHGHRIALTFETLSPNQVCAAFSRALNRPCHYVHVPRVEVKVNIPPGYREQLEAIEEVFGRCNAPYFPQPEFSRPAAGSPKGLGPANGKGAGAGMMQGPGGVVSLRVTDEARHLWEGWRDMEEYAREVFPVEEEANGLDWML</sequence>
<evidence type="ECO:0000313" key="4">
    <source>
        <dbReference type="EMBL" id="BAE61522.1"/>
    </source>
</evidence>
<dbReference type="GeneID" id="5994700"/>
<dbReference type="OMA" id="LWEGWRD"/>
<evidence type="ECO:0000313" key="5">
    <source>
        <dbReference type="Proteomes" id="UP000006564"/>
    </source>
</evidence>
<keyword evidence="2" id="KW-0521">NADP</keyword>
<reference evidence="4 5" key="1">
    <citation type="journal article" date="2005" name="Nature">
        <title>Genome sequencing and analysis of Aspergillus oryzae.</title>
        <authorList>
            <person name="Machida M."/>
            <person name="Asai K."/>
            <person name="Sano M."/>
            <person name="Tanaka T."/>
            <person name="Kumagai T."/>
            <person name="Terai G."/>
            <person name="Kusumoto K."/>
            <person name="Arima T."/>
            <person name="Akita O."/>
            <person name="Kashiwagi Y."/>
            <person name="Abe K."/>
            <person name="Gomi K."/>
            <person name="Horiuchi H."/>
            <person name="Kitamoto K."/>
            <person name="Kobayashi T."/>
            <person name="Takeuchi M."/>
            <person name="Denning D.W."/>
            <person name="Galagan J.E."/>
            <person name="Nierman W.C."/>
            <person name="Yu J."/>
            <person name="Archer D.B."/>
            <person name="Bennett J.W."/>
            <person name="Bhatnagar D."/>
            <person name="Cleveland T.E."/>
            <person name="Fedorova N.D."/>
            <person name="Gotoh O."/>
            <person name="Horikawa H."/>
            <person name="Hosoyama A."/>
            <person name="Ichinomiya M."/>
            <person name="Igarashi R."/>
            <person name="Iwashita K."/>
            <person name="Juvvadi P.R."/>
            <person name="Kato M."/>
            <person name="Kato Y."/>
            <person name="Kin T."/>
            <person name="Kokubun A."/>
            <person name="Maeda H."/>
            <person name="Maeyama N."/>
            <person name="Maruyama J."/>
            <person name="Nagasaki H."/>
            <person name="Nakajima T."/>
            <person name="Oda K."/>
            <person name="Okada K."/>
            <person name="Paulsen I."/>
            <person name="Sakamoto K."/>
            <person name="Sawano T."/>
            <person name="Takahashi M."/>
            <person name="Takase K."/>
            <person name="Terabayashi Y."/>
            <person name="Wortman J."/>
            <person name="Yamada O."/>
            <person name="Yamagata Y."/>
            <person name="Anazawa H."/>
            <person name="Hata Y."/>
            <person name="Koide Y."/>
            <person name="Komori T."/>
            <person name="Koyama Y."/>
            <person name="Minetoki T."/>
            <person name="Suharnan S."/>
            <person name="Tanaka A."/>
            <person name="Isono K."/>
            <person name="Kuhara S."/>
            <person name="Ogasawara N."/>
            <person name="Kikuchi H."/>
        </authorList>
    </citation>
    <scope>NUCLEOTIDE SEQUENCE [LARGE SCALE GENOMIC DNA]</scope>
    <source>
        <strain evidence="5">ATCC 42149 / RIB 40</strain>
    </source>
</reference>
<dbReference type="HOGENOM" id="CLU_027360_0_0_1"/>
<gene>
    <name evidence="4" type="ORF">AO090102000489</name>
</gene>
<keyword evidence="5" id="KW-1185">Reference proteome</keyword>
<evidence type="ECO:0000259" key="3">
    <source>
        <dbReference type="Pfam" id="PF05368"/>
    </source>
</evidence>
<dbReference type="Gene3D" id="3.40.50.720">
    <property type="entry name" value="NAD(P)-binding Rossmann-like Domain"/>
    <property type="match status" value="1"/>
</dbReference>
<organism evidence="4 5">
    <name type="scientific">Aspergillus oryzae (strain ATCC 42149 / RIB 40)</name>
    <name type="common">Yellow koji mold</name>
    <dbReference type="NCBI Taxonomy" id="510516"/>
    <lineage>
        <taxon>Eukaryota</taxon>
        <taxon>Fungi</taxon>
        <taxon>Dikarya</taxon>
        <taxon>Ascomycota</taxon>
        <taxon>Pezizomycotina</taxon>
        <taxon>Eurotiomycetes</taxon>
        <taxon>Eurotiomycetidae</taxon>
        <taxon>Eurotiales</taxon>
        <taxon>Aspergillaceae</taxon>
        <taxon>Aspergillus</taxon>
        <taxon>Aspergillus subgen. Circumdati</taxon>
    </lineage>
</organism>
<dbReference type="Pfam" id="PF05368">
    <property type="entry name" value="NmrA"/>
    <property type="match status" value="1"/>
</dbReference>
<dbReference type="AlphaFoldDB" id="Q2UA93"/>
<dbReference type="KEGG" id="aor:AO090102000489"/>
<proteinExistence type="inferred from homology"/>
<dbReference type="EMBL" id="AP007162">
    <property type="protein sequence ID" value="BAE61522.1"/>
    <property type="molecule type" value="Genomic_DNA"/>
</dbReference>
<dbReference type="Proteomes" id="UP000006564">
    <property type="component" value="Chromosome 4"/>
</dbReference>
<dbReference type="InterPro" id="IPR036291">
    <property type="entry name" value="NAD(P)-bd_dom_sf"/>
</dbReference>